<dbReference type="CDD" id="cd01285">
    <property type="entry name" value="nucleoside_deaminase"/>
    <property type="match status" value="1"/>
</dbReference>
<evidence type="ECO:0000313" key="5">
    <source>
        <dbReference type="Proteomes" id="UP000292052"/>
    </source>
</evidence>
<dbReference type="AlphaFoldDB" id="A0A482VA34"/>
<dbReference type="InterPro" id="IPR002125">
    <property type="entry name" value="CMP_dCMP_dom"/>
</dbReference>
<dbReference type="InterPro" id="IPR016193">
    <property type="entry name" value="Cytidine_deaminase-like"/>
</dbReference>
<dbReference type="STRING" id="1661398.A0A482VA34"/>
<dbReference type="Proteomes" id="UP000292052">
    <property type="component" value="Unassembled WGS sequence"/>
</dbReference>
<keyword evidence="1" id="KW-0819">tRNA processing</keyword>
<dbReference type="PANTHER" id="PTHR11079:SF156">
    <property type="entry name" value="INACTIVE TRNA-SPECIFIC ADENOSINE DEAMINASE-LIKE PROTEIN 3-RELATED"/>
    <property type="match status" value="1"/>
</dbReference>
<evidence type="ECO:0000256" key="1">
    <source>
        <dbReference type="ARBA" id="ARBA00022694"/>
    </source>
</evidence>
<proteinExistence type="inferred from homology"/>
<sequence length="325" mass="36273">MNEPKRLKLDTSTKPTLTPILADDLCADLPLIDVYVGTITDPKTTSKAVVQLNSVLPVAELVHLKRVRGKQILLFPKEDASGNDVRAVLKEKGFDVSLIEEAIQVCAVAKIPPKVRRQYEVVHKLWPCNFHSNAYLEKLSTNKLFSETELEQHATFMRIAIDVCKISGVKCAAVIVDSVNNSIVGIGFDQTEDYPTKHAIMVAVDNVAKTQKGGVWKHHTLHNKIENFIKVKYEGLKFGFGTSKEGPYLCTGYSVYTSREPCVTCAMALIHSRAKRVFYGVKSERGALGSLCKIHVVENLNHHYEAFAGLLEDECQLLQLDYQMK</sequence>
<dbReference type="SUPFAM" id="SSF53927">
    <property type="entry name" value="Cytidine deaminase-like"/>
    <property type="match status" value="1"/>
</dbReference>
<dbReference type="GO" id="GO:0005737">
    <property type="term" value="C:cytoplasm"/>
    <property type="evidence" value="ECO:0007669"/>
    <property type="project" value="TreeGrafter"/>
</dbReference>
<comment type="similarity">
    <text evidence="2">Belongs to the cytidine and deoxycytidylate deaminase family. ADAT3 subfamily.</text>
</comment>
<evidence type="ECO:0000256" key="2">
    <source>
        <dbReference type="ARBA" id="ARBA00038160"/>
    </source>
</evidence>
<evidence type="ECO:0000313" key="4">
    <source>
        <dbReference type="EMBL" id="RZB40038.1"/>
    </source>
</evidence>
<dbReference type="OrthoDB" id="3180714at2759"/>
<dbReference type="PANTHER" id="PTHR11079">
    <property type="entry name" value="CYTOSINE DEAMINASE FAMILY MEMBER"/>
    <property type="match status" value="1"/>
</dbReference>
<dbReference type="Gene3D" id="3.40.140.10">
    <property type="entry name" value="Cytidine Deaminase, domain 2"/>
    <property type="match status" value="1"/>
</dbReference>
<dbReference type="EMBL" id="QDEB01122938">
    <property type="protein sequence ID" value="RZB40038.1"/>
    <property type="molecule type" value="Genomic_DNA"/>
</dbReference>
<dbReference type="PROSITE" id="PS51747">
    <property type="entry name" value="CYT_DCMP_DEAMINASES_2"/>
    <property type="match status" value="1"/>
</dbReference>
<dbReference type="GO" id="GO:0005634">
    <property type="term" value="C:nucleus"/>
    <property type="evidence" value="ECO:0007669"/>
    <property type="project" value="TreeGrafter"/>
</dbReference>
<keyword evidence="5" id="KW-1185">Reference proteome</keyword>
<comment type="caution">
    <text evidence="4">The sequence shown here is derived from an EMBL/GenBank/DDBJ whole genome shotgun (WGS) entry which is preliminary data.</text>
</comment>
<organism evidence="4 5">
    <name type="scientific">Asbolus verrucosus</name>
    <name type="common">Desert ironclad beetle</name>
    <dbReference type="NCBI Taxonomy" id="1661398"/>
    <lineage>
        <taxon>Eukaryota</taxon>
        <taxon>Metazoa</taxon>
        <taxon>Ecdysozoa</taxon>
        <taxon>Arthropoda</taxon>
        <taxon>Hexapoda</taxon>
        <taxon>Insecta</taxon>
        <taxon>Pterygota</taxon>
        <taxon>Neoptera</taxon>
        <taxon>Endopterygota</taxon>
        <taxon>Coleoptera</taxon>
        <taxon>Polyphaga</taxon>
        <taxon>Cucujiformia</taxon>
        <taxon>Tenebrionidae</taxon>
        <taxon>Pimeliinae</taxon>
        <taxon>Asbolus</taxon>
    </lineage>
</organism>
<dbReference type="Pfam" id="PF00383">
    <property type="entry name" value="dCMP_cyt_deam_1"/>
    <property type="match status" value="1"/>
</dbReference>
<evidence type="ECO:0000259" key="3">
    <source>
        <dbReference type="PROSITE" id="PS51747"/>
    </source>
</evidence>
<feature type="domain" description="CMP/dCMP-type deaminase" evidence="3">
    <location>
        <begin position="151"/>
        <end position="291"/>
    </location>
</feature>
<name>A0A482VA34_ASBVE</name>
<dbReference type="GO" id="GO:0008033">
    <property type="term" value="P:tRNA processing"/>
    <property type="evidence" value="ECO:0007669"/>
    <property type="project" value="UniProtKB-KW"/>
</dbReference>
<dbReference type="GO" id="GO:0052717">
    <property type="term" value="F:tRNA-specific adenosine-34 deaminase activity"/>
    <property type="evidence" value="ECO:0007669"/>
    <property type="project" value="TreeGrafter"/>
</dbReference>
<reference evidence="4 5" key="1">
    <citation type="submission" date="2017-03" db="EMBL/GenBank/DDBJ databases">
        <title>Genome of the blue death feigning beetle - Asbolus verrucosus.</title>
        <authorList>
            <person name="Rider S.D."/>
        </authorList>
    </citation>
    <scope>NUCLEOTIDE SEQUENCE [LARGE SCALE GENOMIC DNA]</scope>
    <source>
        <strain evidence="4">Butters</strain>
        <tissue evidence="4">Head and leg muscle</tissue>
    </source>
</reference>
<accession>A0A482VA34</accession>
<protein>
    <submittedName>
        <fullName evidence="4">dCMP cyt deam 1 domain containing protein</fullName>
    </submittedName>
</protein>
<gene>
    <name evidence="4" type="ORF">BDFB_006055</name>
</gene>